<keyword evidence="5 7" id="KW-0472">Membrane</keyword>
<feature type="transmembrane region" description="Helical" evidence="7">
    <location>
        <begin position="674"/>
        <end position="694"/>
    </location>
</feature>
<feature type="compositionally biased region" description="Low complexity" evidence="6">
    <location>
        <begin position="303"/>
        <end position="320"/>
    </location>
</feature>
<dbReference type="InterPro" id="IPR051717">
    <property type="entry name" value="MFS_MFSD6"/>
</dbReference>
<feature type="domain" description="Major facilitator superfamily associated" evidence="8">
    <location>
        <begin position="371"/>
        <end position="742"/>
    </location>
</feature>
<sequence length="782" mass="83077">MATKKKDAKRPELPKKKAVLIEDITPDILLDLTPEQLKEQLDLRHLDDQGRRKPQSQREPCPTQDFGGCLCYQIGPNSWYHLPEDCPHHDAPSTAYRLREQLERYDELLAVVTPRTEARNKAAADAEAAAAAGQEEKAYDPLYDWSLYCREDHPRWLQYKRERAMREAAKAAGKIPDGTLSFDGVDRYGADDPFLYGSYRPEEYNEFHRRFPQVYTFEGEEPPPPPPPPDDLSEAAAPAAAPGDGTAADGGAAAPAPAAARAAPAPAAAVEAPAAEAPAPPAVEAPAPAPGANLRLELPPPGAEARAPAARPGTPVTPVPESEYAEMRNDLSGCMGRILTDDAPEPAYALLPEERAERDATRRARVDYAVMAWLNFFETGAGAGLTKFLPLFLAARGLDAAQVGAVLASTQVAKFAGGLVFGRLADATGGYKAVLLATNGAACAFALALTSLAAPWRSLRGLARVAAVAAVVDGQAFFGSSSGTLIDAIAVVNMAGGGASYGSLRLWAALGWGVAAVAIGRGVDAFGFSAIFVAFVAGTALASCVVAVLFKSPAAKTPAGAAAPAPAGRRWYAAGATPLYFLNFFVHGCLAAFVESFLLLYVASRYPDAPSWFLGLLVLVAALCECPVFFYAQRLLDRFGVRRLLVFAQGLFALRCAAYAFLPGCVDDDRGFWYFLLLEPSHAVTFALMWSAAVEYARTAAPVERQGGAQALLRGVYYYLGVGAGSWVGGRIVKARGFHALYVAGAVGMAAWMAAWALLLRAWRPRPAAAALAPAEASTEVF</sequence>
<dbReference type="PANTHER" id="PTHR16172">
    <property type="entry name" value="MAJOR FACILITATOR SUPERFAMILY DOMAIN-CONTAINING PROTEIN 6-LIKE"/>
    <property type="match status" value="1"/>
</dbReference>
<keyword evidence="10" id="KW-1185">Reference proteome</keyword>
<evidence type="ECO:0000256" key="5">
    <source>
        <dbReference type="ARBA" id="ARBA00023136"/>
    </source>
</evidence>
<proteinExistence type="inferred from homology"/>
<feature type="transmembrane region" description="Helical" evidence="7">
    <location>
        <begin position="644"/>
        <end position="662"/>
    </location>
</feature>
<name>F0Y2S0_AURAN</name>
<feature type="transmembrane region" description="Helical" evidence="7">
    <location>
        <begin position="504"/>
        <end position="523"/>
    </location>
</feature>
<reference evidence="9 10" key="1">
    <citation type="journal article" date="2011" name="Proc. Natl. Acad. Sci. U.S.A.">
        <title>Niche of harmful alga Aureococcus anophagefferens revealed through ecogenomics.</title>
        <authorList>
            <person name="Gobler C.J."/>
            <person name="Berry D.L."/>
            <person name="Dyhrman S.T."/>
            <person name="Wilhelm S.W."/>
            <person name="Salamov A."/>
            <person name="Lobanov A.V."/>
            <person name="Zhang Y."/>
            <person name="Collier J.L."/>
            <person name="Wurch L.L."/>
            <person name="Kustka A.B."/>
            <person name="Dill B.D."/>
            <person name="Shah M."/>
            <person name="VerBerkmoes N.C."/>
            <person name="Kuo A."/>
            <person name="Terry A."/>
            <person name="Pangilinan J."/>
            <person name="Lindquist E.A."/>
            <person name="Lucas S."/>
            <person name="Paulsen I.T."/>
            <person name="Hattenrath-Lehmann T.K."/>
            <person name="Talmage S.C."/>
            <person name="Walker E.A."/>
            <person name="Koch F."/>
            <person name="Burson A.M."/>
            <person name="Marcoval M.A."/>
            <person name="Tang Y.Z."/>
            <person name="Lecleir G.R."/>
            <person name="Coyne K.J."/>
            <person name="Berg G.M."/>
            <person name="Bertrand E.M."/>
            <person name="Saito M.A."/>
            <person name="Gladyshev V.N."/>
            <person name="Grigoriev I.V."/>
        </authorList>
    </citation>
    <scope>NUCLEOTIDE SEQUENCE [LARGE SCALE GENOMIC DNA]</scope>
    <source>
        <strain evidence="10">CCMP 1984</strain>
    </source>
</reference>
<feature type="transmembrane region" description="Helical" evidence="7">
    <location>
        <begin position="739"/>
        <end position="759"/>
    </location>
</feature>
<evidence type="ECO:0000256" key="4">
    <source>
        <dbReference type="ARBA" id="ARBA00022989"/>
    </source>
</evidence>
<keyword evidence="4 7" id="KW-1133">Transmembrane helix</keyword>
<evidence type="ECO:0000256" key="3">
    <source>
        <dbReference type="ARBA" id="ARBA00022692"/>
    </source>
</evidence>
<dbReference type="eggNOG" id="KOG3762">
    <property type="taxonomic scope" value="Eukaryota"/>
</dbReference>
<evidence type="ECO:0000313" key="9">
    <source>
        <dbReference type="EMBL" id="EGB10748.1"/>
    </source>
</evidence>
<evidence type="ECO:0000256" key="7">
    <source>
        <dbReference type="SAM" id="Phobius"/>
    </source>
</evidence>
<dbReference type="AlphaFoldDB" id="F0Y2S0"/>
<feature type="compositionally biased region" description="Pro residues" evidence="6">
    <location>
        <begin position="279"/>
        <end position="289"/>
    </location>
</feature>
<dbReference type="InterPro" id="IPR024989">
    <property type="entry name" value="MFS_assoc_dom"/>
</dbReference>
<feature type="transmembrane region" description="Helical" evidence="7">
    <location>
        <begin position="579"/>
        <end position="603"/>
    </location>
</feature>
<evidence type="ECO:0000256" key="2">
    <source>
        <dbReference type="ARBA" id="ARBA00005241"/>
    </source>
</evidence>
<dbReference type="KEGG" id="aaf:AURANDRAFT_62214"/>
<gene>
    <name evidence="9" type="ORF">AURANDRAFT_62214</name>
</gene>
<comment type="similarity">
    <text evidence="2">Belongs to the major facilitator superfamily. MFSD6 family.</text>
</comment>
<dbReference type="Proteomes" id="UP000002729">
    <property type="component" value="Unassembled WGS sequence"/>
</dbReference>
<comment type="subcellular location">
    <subcellularLocation>
        <location evidence="1">Membrane</location>
        <topology evidence="1">Multi-pass membrane protein</topology>
    </subcellularLocation>
</comment>
<keyword evidence="3 7" id="KW-0812">Transmembrane</keyword>
<protein>
    <recommendedName>
        <fullName evidence="8">Major facilitator superfamily associated domain-containing protein</fullName>
    </recommendedName>
</protein>
<feature type="transmembrane region" description="Helical" evidence="7">
    <location>
        <begin position="466"/>
        <end position="492"/>
    </location>
</feature>
<organism evidence="10">
    <name type="scientific">Aureococcus anophagefferens</name>
    <name type="common">Harmful bloom alga</name>
    <dbReference type="NCBI Taxonomy" id="44056"/>
    <lineage>
        <taxon>Eukaryota</taxon>
        <taxon>Sar</taxon>
        <taxon>Stramenopiles</taxon>
        <taxon>Ochrophyta</taxon>
        <taxon>Pelagophyceae</taxon>
        <taxon>Pelagomonadales</taxon>
        <taxon>Pelagomonadaceae</taxon>
        <taxon>Aureococcus</taxon>
    </lineage>
</organism>
<feature type="region of interest" description="Disordered" evidence="6">
    <location>
        <begin position="216"/>
        <end position="259"/>
    </location>
</feature>
<dbReference type="OrthoDB" id="515887at2759"/>
<evidence type="ECO:0000256" key="6">
    <source>
        <dbReference type="SAM" id="MobiDB-lite"/>
    </source>
</evidence>
<dbReference type="Pfam" id="PF12832">
    <property type="entry name" value="MFS_1_like"/>
    <property type="match status" value="1"/>
</dbReference>
<dbReference type="InParanoid" id="F0Y2S0"/>
<feature type="region of interest" description="Disordered" evidence="6">
    <location>
        <begin position="43"/>
        <end position="62"/>
    </location>
</feature>
<dbReference type="Gene3D" id="1.20.1250.20">
    <property type="entry name" value="MFS general substrate transporter like domains"/>
    <property type="match status" value="2"/>
</dbReference>
<feature type="transmembrane region" description="Helical" evidence="7">
    <location>
        <begin position="609"/>
        <end position="632"/>
    </location>
</feature>
<evidence type="ECO:0000259" key="8">
    <source>
        <dbReference type="Pfam" id="PF12832"/>
    </source>
</evidence>
<feature type="compositionally biased region" description="Low complexity" evidence="6">
    <location>
        <begin position="234"/>
        <end position="259"/>
    </location>
</feature>
<dbReference type="RefSeq" id="XP_009034337.1">
    <property type="nucleotide sequence ID" value="XM_009036089.1"/>
</dbReference>
<dbReference type="GO" id="GO:0016020">
    <property type="term" value="C:membrane"/>
    <property type="evidence" value="ECO:0007669"/>
    <property type="project" value="UniProtKB-SubCell"/>
</dbReference>
<dbReference type="InterPro" id="IPR036259">
    <property type="entry name" value="MFS_trans_sf"/>
</dbReference>
<dbReference type="GeneID" id="20223786"/>
<feature type="transmembrane region" description="Helical" evidence="7">
    <location>
        <begin position="529"/>
        <end position="550"/>
    </location>
</feature>
<evidence type="ECO:0000256" key="1">
    <source>
        <dbReference type="ARBA" id="ARBA00004141"/>
    </source>
</evidence>
<dbReference type="SUPFAM" id="SSF103473">
    <property type="entry name" value="MFS general substrate transporter"/>
    <property type="match status" value="1"/>
</dbReference>
<accession>F0Y2S0</accession>
<dbReference type="EMBL" id="GL833123">
    <property type="protein sequence ID" value="EGB10748.1"/>
    <property type="molecule type" value="Genomic_DNA"/>
</dbReference>
<feature type="region of interest" description="Disordered" evidence="6">
    <location>
        <begin position="279"/>
        <end position="320"/>
    </location>
</feature>
<feature type="transmembrane region" description="Helical" evidence="7">
    <location>
        <begin position="715"/>
        <end position="733"/>
    </location>
</feature>
<dbReference type="PANTHER" id="PTHR16172:SF41">
    <property type="entry name" value="MAJOR FACILITATOR SUPERFAMILY DOMAIN-CONTAINING PROTEIN 6-LIKE"/>
    <property type="match status" value="1"/>
</dbReference>
<feature type="transmembrane region" description="Helical" evidence="7">
    <location>
        <begin position="433"/>
        <end position="454"/>
    </location>
</feature>
<evidence type="ECO:0000313" key="10">
    <source>
        <dbReference type="Proteomes" id="UP000002729"/>
    </source>
</evidence>